<dbReference type="GO" id="GO:0016787">
    <property type="term" value="F:hydrolase activity"/>
    <property type="evidence" value="ECO:0007669"/>
    <property type="project" value="UniProtKB-KW"/>
</dbReference>
<dbReference type="AlphaFoldDB" id="A0A221SVW5"/>
<keyword evidence="3" id="KW-1185">Reference proteome</keyword>
<name>A0A221SVW5_9DEIO</name>
<feature type="domain" description="AB hydrolase-1" evidence="1">
    <location>
        <begin position="26"/>
        <end position="150"/>
    </location>
</feature>
<evidence type="ECO:0000313" key="2">
    <source>
        <dbReference type="EMBL" id="ASN80751.1"/>
    </source>
</evidence>
<dbReference type="RefSeq" id="WP_043777672.1">
    <property type="nucleotide sequence ID" value="NZ_CP021081.1"/>
</dbReference>
<dbReference type="SUPFAM" id="SSF53474">
    <property type="entry name" value="alpha/beta-Hydrolases"/>
    <property type="match status" value="1"/>
</dbReference>
<gene>
    <name evidence="2" type="ORF">DFI_06820</name>
</gene>
<dbReference type="EMBL" id="CP021081">
    <property type="protein sequence ID" value="ASN80751.1"/>
    <property type="molecule type" value="Genomic_DNA"/>
</dbReference>
<accession>A0A221SVW5</accession>
<dbReference type="STRING" id="317577.GCA_000419625_02551"/>
<dbReference type="InterPro" id="IPR029058">
    <property type="entry name" value="AB_hydrolase_fold"/>
</dbReference>
<keyword evidence="2" id="KW-0378">Hydrolase</keyword>
<dbReference type="Proteomes" id="UP000259030">
    <property type="component" value="Chromosome"/>
</dbReference>
<dbReference type="PANTHER" id="PTHR43194:SF5">
    <property type="entry name" value="PIMELOYL-[ACYL-CARRIER PROTEIN] METHYL ESTER ESTERASE"/>
    <property type="match status" value="1"/>
</dbReference>
<protein>
    <submittedName>
        <fullName evidence="2">Alpha/beta hydrolase</fullName>
    </submittedName>
</protein>
<dbReference type="InterPro" id="IPR000073">
    <property type="entry name" value="AB_hydrolase_1"/>
</dbReference>
<dbReference type="KEGG" id="dfc:DFI_06820"/>
<evidence type="ECO:0000313" key="3">
    <source>
        <dbReference type="Proteomes" id="UP000259030"/>
    </source>
</evidence>
<evidence type="ECO:0000259" key="1">
    <source>
        <dbReference type="Pfam" id="PF00561"/>
    </source>
</evidence>
<dbReference type="PANTHER" id="PTHR43194">
    <property type="entry name" value="HYDROLASE ALPHA/BETA FOLD FAMILY"/>
    <property type="match status" value="1"/>
</dbReference>
<sequence length="246" mass="26886">MTSPSRHDYVTVLGVRTHARVWGSGPPLVIVPGLGCSAWMYTRLARRLARTHTVYGYDPPGHGLSGGTWWGRADLPGLVEHLRAWLTVKGFGPVPIVGHSLGGEVLFDLAARHPECLSALIAVAPTGIPENPSVRVQLTRLMKDLPRERGELMLRGIPSYLRCGPLRMLRLARGQVEHLSGPHLHLVHTRNLLIYTPSDPVIHVWTVKALRDRVPGNESVEIPGGTHAVTDSCPDAVADAIHAFLR</sequence>
<dbReference type="Pfam" id="PF00561">
    <property type="entry name" value="Abhydrolase_1"/>
    <property type="match status" value="1"/>
</dbReference>
<proteinExistence type="predicted"/>
<organism evidence="2 3">
    <name type="scientific">Deinococcus ficus</name>
    <dbReference type="NCBI Taxonomy" id="317577"/>
    <lineage>
        <taxon>Bacteria</taxon>
        <taxon>Thermotogati</taxon>
        <taxon>Deinococcota</taxon>
        <taxon>Deinococci</taxon>
        <taxon>Deinococcales</taxon>
        <taxon>Deinococcaceae</taxon>
        <taxon>Deinococcus</taxon>
    </lineage>
</organism>
<dbReference type="InterPro" id="IPR050228">
    <property type="entry name" value="Carboxylesterase_BioH"/>
</dbReference>
<dbReference type="Gene3D" id="3.40.50.1820">
    <property type="entry name" value="alpha/beta hydrolase"/>
    <property type="match status" value="1"/>
</dbReference>
<reference evidence="2 3" key="1">
    <citation type="submission" date="2017-05" db="EMBL/GenBank/DDBJ databases">
        <title>The complete genome sequence of Deinococcus ficus isolated from the rhizosphere of the Ficus religiosa L. in Taiwan.</title>
        <authorList>
            <person name="Wu K.-M."/>
            <person name="Liao T.-L."/>
            <person name="Liu Y.-M."/>
            <person name="Young C.-C."/>
            <person name="Tsai S.-F."/>
        </authorList>
    </citation>
    <scope>NUCLEOTIDE SEQUENCE [LARGE SCALE GENOMIC DNA]</scope>
    <source>
        <strain evidence="2 3">CC-FR2-10</strain>
    </source>
</reference>